<sequence>MKRLHNKKQSIEEGRIDEHVLVAMTKLEHVHRAARKGSQNNKGLPKPGTFHQKPYVNKYPESACISSPAI</sequence>
<accession>A0AA36C914</accession>
<name>A0AA36C914_9BILA</name>
<feature type="region of interest" description="Disordered" evidence="1">
    <location>
        <begin position="31"/>
        <end position="55"/>
    </location>
</feature>
<protein>
    <submittedName>
        <fullName evidence="2">Uncharacterized protein</fullName>
    </submittedName>
</protein>
<reference evidence="2" key="1">
    <citation type="submission" date="2023-06" db="EMBL/GenBank/DDBJ databases">
        <authorList>
            <person name="Delattre M."/>
        </authorList>
    </citation>
    <scope>NUCLEOTIDE SEQUENCE</scope>
    <source>
        <strain evidence="2">AF72</strain>
    </source>
</reference>
<organism evidence="2 3">
    <name type="scientific">Mesorhabditis spiculigera</name>
    <dbReference type="NCBI Taxonomy" id="96644"/>
    <lineage>
        <taxon>Eukaryota</taxon>
        <taxon>Metazoa</taxon>
        <taxon>Ecdysozoa</taxon>
        <taxon>Nematoda</taxon>
        <taxon>Chromadorea</taxon>
        <taxon>Rhabditida</taxon>
        <taxon>Rhabditina</taxon>
        <taxon>Rhabditomorpha</taxon>
        <taxon>Rhabditoidea</taxon>
        <taxon>Rhabditidae</taxon>
        <taxon>Mesorhabditinae</taxon>
        <taxon>Mesorhabditis</taxon>
    </lineage>
</organism>
<proteinExistence type="predicted"/>
<dbReference type="AlphaFoldDB" id="A0AA36C914"/>
<feature type="non-terminal residue" evidence="2">
    <location>
        <position position="70"/>
    </location>
</feature>
<evidence type="ECO:0000313" key="3">
    <source>
        <dbReference type="Proteomes" id="UP001177023"/>
    </source>
</evidence>
<evidence type="ECO:0000256" key="1">
    <source>
        <dbReference type="SAM" id="MobiDB-lite"/>
    </source>
</evidence>
<dbReference type="Proteomes" id="UP001177023">
    <property type="component" value="Unassembled WGS sequence"/>
</dbReference>
<dbReference type="EMBL" id="CATQJA010000816">
    <property type="protein sequence ID" value="CAJ0564180.1"/>
    <property type="molecule type" value="Genomic_DNA"/>
</dbReference>
<evidence type="ECO:0000313" key="2">
    <source>
        <dbReference type="EMBL" id="CAJ0564180.1"/>
    </source>
</evidence>
<comment type="caution">
    <text evidence="2">The sequence shown here is derived from an EMBL/GenBank/DDBJ whole genome shotgun (WGS) entry which is preliminary data.</text>
</comment>
<keyword evidence="3" id="KW-1185">Reference proteome</keyword>
<gene>
    <name evidence="2" type="ORF">MSPICULIGERA_LOCUS2866</name>
</gene>